<comment type="caution">
    <text evidence="2">The sequence shown here is derived from an EMBL/GenBank/DDBJ whole genome shotgun (WGS) entry which is preliminary data.</text>
</comment>
<proteinExistence type="predicted"/>
<dbReference type="InterPro" id="IPR051658">
    <property type="entry name" value="UBLCP1"/>
</dbReference>
<dbReference type="GO" id="GO:0005634">
    <property type="term" value="C:nucleus"/>
    <property type="evidence" value="ECO:0007669"/>
    <property type="project" value="TreeGrafter"/>
</dbReference>
<dbReference type="Proteomes" id="UP000801492">
    <property type="component" value="Unassembled WGS sequence"/>
</dbReference>
<organism evidence="2 3">
    <name type="scientific">Ignelater luminosus</name>
    <name type="common">Cucubano</name>
    <name type="synonym">Pyrophorus luminosus</name>
    <dbReference type="NCBI Taxonomy" id="2038154"/>
    <lineage>
        <taxon>Eukaryota</taxon>
        <taxon>Metazoa</taxon>
        <taxon>Ecdysozoa</taxon>
        <taxon>Arthropoda</taxon>
        <taxon>Hexapoda</taxon>
        <taxon>Insecta</taxon>
        <taxon>Pterygota</taxon>
        <taxon>Neoptera</taxon>
        <taxon>Endopterygota</taxon>
        <taxon>Coleoptera</taxon>
        <taxon>Polyphaga</taxon>
        <taxon>Elateriformia</taxon>
        <taxon>Elateroidea</taxon>
        <taxon>Elateridae</taxon>
        <taxon>Agrypninae</taxon>
        <taxon>Pyrophorini</taxon>
        <taxon>Ignelater</taxon>
    </lineage>
</organism>
<accession>A0A8K0D2B7</accession>
<dbReference type="InterPro" id="IPR036412">
    <property type="entry name" value="HAD-like_sf"/>
</dbReference>
<dbReference type="InterPro" id="IPR023214">
    <property type="entry name" value="HAD_sf"/>
</dbReference>
<dbReference type="GO" id="GO:0004722">
    <property type="term" value="F:protein serine/threonine phosphatase activity"/>
    <property type="evidence" value="ECO:0007669"/>
    <property type="project" value="TreeGrafter"/>
</dbReference>
<dbReference type="InterPro" id="IPR004274">
    <property type="entry name" value="FCP1_dom"/>
</dbReference>
<dbReference type="PANTHER" id="PTHR48493">
    <property type="entry name" value="UBIQUITIN-LIKE DOMAIN-CONTAINING CTD PHOSPHATASE 1"/>
    <property type="match status" value="1"/>
</dbReference>
<evidence type="ECO:0000313" key="3">
    <source>
        <dbReference type="Proteomes" id="UP000801492"/>
    </source>
</evidence>
<evidence type="ECO:0000259" key="1">
    <source>
        <dbReference type="PROSITE" id="PS50969"/>
    </source>
</evidence>
<dbReference type="SUPFAM" id="SSF56784">
    <property type="entry name" value="HAD-like"/>
    <property type="match status" value="1"/>
</dbReference>
<dbReference type="Gene3D" id="3.40.50.1000">
    <property type="entry name" value="HAD superfamily/HAD-like"/>
    <property type="match status" value="1"/>
</dbReference>
<feature type="domain" description="FCP1 homology" evidence="1">
    <location>
        <begin position="160"/>
        <end position="252"/>
    </location>
</feature>
<dbReference type="EMBL" id="VTPC01003687">
    <property type="protein sequence ID" value="KAF2898130.1"/>
    <property type="molecule type" value="Genomic_DNA"/>
</dbReference>
<dbReference type="Pfam" id="PF03031">
    <property type="entry name" value="NIF"/>
    <property type="match status" value="1"/>
</dbReference>
<keyword evidence="3" id="KW-1185">Reference proteome</keyword>
<dbReference type="AlphaFoldDB" id="A0A8K0D2B7"/>
<dbReference type="OrthoDB" id="1711508at2759"/>
<name>A0A8K0D2B7_IGNLU</name>
<dbReference type="PANTHER" id="PTHR48493:SF1">
    <property type="entry name" value="UBIQUITIN-LIKE DOMAIN-CONTAINING CTD PHOSPHATASE 1"/>
    <property type="match status" value="1"/>
</dbReference>
<reference evidence="2" key="1">
    <citation type="submission" date="2019-08" db="EMBL/GenBank/DDBJ databases">
        <title>The genome of the North American firefly Photinus pyralis.</title>
        <authorList>
            <consortium name="Photinus pyralis genome working group"/>
            <person name="Fallon T.R."/>
            <person name="Sander Lower S.E."/>
            <person name="Weng J.-K."/>
        </authorList>
    </citation>
    <scope>NUCLEOTIDE SEQUENCE</scope>
    <source>
        <strain evidence="2">TRF0915ILg1</strain>
        <tissue evidence="2">Whole body</tissue>
    </source>
</reference>
<feature type="non-terminal residue" evidence="2">
    <location>
        <position position="252"/>
    </location>
</feature>
<protein>
    <recommendedName>
        <fullName evidence="1">FCP1 homology domain-containing protein</fullName>
    </recommendedName>
</protein>
<dbReference type="GO" id="GO:0090364">
    <property type="term" value="P:regulation of proteasome assembly"/>
    <property type="evidence" value="ECO:0007669"/>
    <property type="project" value="InterPro"/>
</dbReference>
<sequence>MADPQSSNQAPEDIDIPDIVKLQPNVSENIAHPAHKPTSTGFSRLRIEWKANIFDIEVKTEDNLVNLKHLIYTAIQDELFRDLFSNIILQANLTENDPASQKLKWNSSGAELKVTAILSQHLSDLDIPSSIFYANKATRPHPSQFSAVDKAPHFKMLNKPRDSTKLVILDIDQTIYDFEAAGTPLSARPYLEDFLVGLYEYYEIGLWSATDMEIIEIKLDELGLLNNPMFKILFYAGANLLVPVCIESETVR</sequence>
<dbReference type="PROSITE" id="PS50969">
    <property type="entry name" value="FCP1"/>
    <property type="match status" value="1"/>
</dbReference>
<evidence type="ECO:0000313" key="2">
    <source>
        <dbReference type="EMBL" id="KAF2898130.1"/>
    </source>
</evidence>
<gene>
    <name evidence="2" type="ORF">ILUMI_08045</name>
</gene>